<dbReference type="EMBL" id="CM037023">
    <property type="protein sequence ID" value="KAH7666043.1"/>
    <property type="molecule type" value="Genomic_DNA"/>
</dbReference>
<dbReference type="Proteomes" id="UP000827976">
    <property type="component" value="Chromosome 13"/>
</dbReference>
<comment type="caution">
    <text evidence="1">The sequence shown here is derived from an EMBL/GenBank/DDBJ whole genome shotgun (WGS) entry which is preliminary data.</text>
</comment>
<reference evidence="2" key="1">
    <citation type="journal article" date="2022" name="Nat. Commun.">
        <title>Chromosome evolution and the genetic basis of agronomically important traits in greater yam.</title>
        <authorList>
            <person name="Bredeson J.V."/>
            <person name="Lyons J.B."/>
            <person name="Oniyinde I.O."/>
            <person name="Okereke N.R."/>
            <person name="Kolade O."/>
            <person name="Nnabue I."/>
            <person name="Nwadili C.O."/>
            <person name="Hribova E."/>
            <person name="Parker M."/>
            <person name="Nwogha J."/>
            <person name="Shu S."/>
            <person name="Carlson J."/>
            <person name="Kariba R."/>
            <person name="Muthemba S."/>
            <person name="Knop K."/>
            <person name="Barton G.J."/>
            <person name="Sherwood A.V."/>
            <person name="Lopez-Montes A."/>
            <person name="Asiedu R."/>
            <person name="Jamnadass R."/>
            <person name="Muchugi A."/>
            <person name="Goodstein D."/>
            <person name="Egesi C.N."/>
            <person name="Featherston J."/>
            <person name="Asfaw A."/>
            <person name="Simpson G.G."/>
            <person name="Dolezel J."/>
            <person name="Hendre P.S."/>
            <person name="Van Deynze A."/>
            <person name="Kumar P.L."/>
            <person name="Obidiegwu J.E."/>
            <person name="Bhattacharjee R."/>
            <person name="Rokhsar D.S."/>
        </authorList>
    </citation>
    <scope>NUCLEOTIDE SEQUENCE [LARGE SCALE GENOMIC DNA]</scope>
    <source>
        <strain evidence="2">cv. TDa95/00328</strain>
    </source>
</reference>
<evidence type="ECO:0000313" key="1">
    <source>
        <dbReference type="EMBL" id="KAH7666043.1"/>
    </source>
</evidence>
<protein>
    <submittedName>
        <fullName evidence="1">Uncharacterized protein</fullName>
    </submittedName>
</protein>
<proteinExistence type="predicted"/>
<evidence type="ECO:0000313" key="2">
    <source>
        <dbReference type="Proteomes" id="UP000827976"/>
    </source>
</evidence>
<gene>
    <name evidence="1" type="ORF">IHE45_13G074900</name>
</gene>
<keyword evidence="2" id="KW-1185">Reference proteome</keyword>
<organism evidence="1 2">
    <name type="scientific">Dioscorea alata</name>
    <name type="common">Purple yam</name>
    <dbReference type="NCBI Taxonomy" id="55571"/>
    <lineage>
        <taxon>Eukaryota</taxon>
        <taxon>Viridiplantae</taxon>
        <taxon>Streptophyta</taxon>
        <taxon>Embryophyta</taxon>
        <taxon>Tracheophyta</taxon>
        <taxon>Spermatophyta</taxon>
        <taxon>Magnoliopsida</taxon>
        <taxon>Liliopsida</taxon>
        <taxon>Dioscoreales</taxon>
        <taxon>Dioscoreaceae</taxon>
        <taxon>Dioscorea</taxon>
    </lineage>
</organism>
<accession>A0ACB7UYW5</accession>
<name>A0ACB7UYW5_DIOAL</name>
<sequence>MCMFIVCAAMRMLEEMRDMVRLIYAKVLAAVLWPSLAVMLFGIPAICNSWYDASQITDHVPQGYTKV</sequence>